<dbReference type="RefSeq" id="WP_116038956.1">
    <property type="nucleotide sequence ID" value="NZ_QRDX01000001.1"/>
</dbReference>
<comment type="caution">
    <text evidence="1">The sequence shown here is derived from an EMBL/GenBank/DDBJ whole genome shotgun (WGS) entry which is preliminary data.</text>
</comment>
<organism evidence="1 2">
    <name type="scientific">Seonamhaeicola aphaedonensis</name>
    <dbReference type="NCBI Taxonomy" id="1461338"/>
    <lineage>
        <taxon>Bacteria</taxon>
        <taxon>Pseudomonadati</taxon>
        <taxon>Bacteroidota</taxon>
        <taxon>Flavobacteriia</taxon>
        <taxon>Flavobacteriales</taxon>
        <taxon>Flavobacteriaceae</taxon>
    </lineage>
</organism>
<keyword evidence="2" id="KW-1185">Reference proteome</keyword>
<evidence type="ECO:0000313" key="2">
    <source>
        <dbReference type="Proteomes" id="UP000256629"/>
    </source>
</evidence>
<proteinExistence type="predicted"/>
<gene>
    <name evidence="1" type="ORF">DFQ02_1019</name>
</gene>
<dbReference type="EMBL" id="QRDX01000001">
    <property type="protein sequence ID" value="RED49989.1"/>
    <property type="molecule type" value="Genomic_DNA"/>
</dbReference>
<reference evidence="1 2" key="1">
    <citation type="submission" date="2018-07" db="EMBL/GenBank/DDBJ databases">
        <title>Genomic Encyclopedia of Type Strains, Phase III (KMG-III): the genomes of soil and plant-associated and newly described type strains.</title>
        <authorList>
            <person name="Whitman W."/>
        </authorList>
    </citation>
    <scope>NUCLEOTIDE SEQUENCE [LARGE SCALE GENOMIC DNA]</scope>
    <source>
        <strain evidence="1 2">CECT 8487</strain>
    </source>
</reference>
<evidence type="ECO:0000313" key="1">
    <source>
        <dbReference type="EMBL" id="RED49989.1"/>
    </source>
</evidence>
<accession>A0A3D9HKH7</accession>
<dbReference type="Proteomes" id="UP000256629">
    <property type="component" value="Unassembled WGS sequence"/>
</dbReference>
<dbReference type="AlphaFoldDB" id="A0A3D9HKH7"/>
<name>A0A3D9HKH7_9FLAO</name>
<sequence length="217" mass="25123">MKKITFFKSTRGLASYQLIAGFIILNLCLGCASFPKTQTPSICHINLNNINLIEGTYAMKHCYPDSKDSIIYKSVFNEDLNRYPTLFEEINNGILVKRLKMNSEKEYTFSLKILNLKRIEIDYLEDNLVVRKNSVRYKLKEDGFVHIKHRNFKIIGIPYVLGGINKKRTRLALFEDNNLLLEASEFESGGVFYPGFIIPAINFASKSKYKKIYQRIN</sequence>
<dbReference type="OrthoDB" id="756944at2"/>
<protein>
    <submittedName>
        <fullName evidence="1">Uncharacterized protein</fullName>
    </submittedName>
</protein>